<dbReference type="EMBL" id="CANHGI010000005">
    <property type="protein sequence ID" value="CAI5450562.1"/>
    <property type="molecule type" value="Genomic_DNA"/>
</dbReference>
<dbReference type="PRINTS" id="PR00756">
    <property type="entry name" value="ALADIPTASE"/>
</dbReference>
<dbReference type="Gene3D" id="1.10.390.10">
    <property type="entry name" value="Neutral Protease Domain 2"/>
    <property type="match status" value="1"/>
</dbReference>
<evidence type="ECO:0000313" key="12">
    <source>
        <dbReference type="EMBL" id="CAI5450562.1"/>
    </source>
</evidence>
<feature type="transmembrane region" description="Helical" evidence="9">
    <location>
        <begin position="82"/>
        <end position="109"/>
    </location>
</feature>
<evidence type="ECO:0000256" key="4">
    <source>
        <dbReference type="ARBA" id="ARBA00022723"/>
    </source>
</evidence>
<keyword evidence="9" id="KW-1133">Transmembrane helix</keyword>
<dbReference type="Pfam" id="PF01433">
    <property type="entry name" value="Peptidase_M1"/>
    <property type="match status" value="1"/>
</dbReference>
<dbReference type="GO" id="GO:0006508">
    <property type="term" value="P:proteolysis"/>
    <property type="evidence" value="ECO:0007669"/>
    <property type="project" value="UniProtKB-KW"/>
</dbReference>
<evidence type="ECO:0000256" key="1">
    <source>
        <dbReference type="ARBA" id="ARBA00001947"/>
    </source>
</evidence>
<sequence>MQIENEPSSGRELKINEIDDKKNYMQIMKTARELEESGDFVKEEEEGKSEKKKRKRKSRKRSRNKDSEESEEEPAKDNNLRFWIILIVLAIILLLVVIGAAIFFIVFALEQMNNNKESSESLEDLVKPLEYNLTLKIDSGNRNLATFGNLSAKLVVLKKTSRFLLSSDQKLKFDIKKIHVFNAQNKEITVKSLGHVNNNQSVEIGLEMEIAENQEIIVRISYKGRIFKHVQEGLYQKSQENIKDPIIISQFSPDFGKFVVPCVEDPKYKAIWRISIIHPIGTQAISSAEVEASKNLEANFKLTKFQATPNISTYHLGLAIGIWDFEKSGIFQVFSRPEVSNRLKYIALEASDIARKMEEILKIPLPVKKLDFLVIQDFQLEPQANFGLIFLNENDLLIEDSWENEIALRKREIRLLLSKQIAMQYFGNFVTMKSWDSVWLKEGLSEVFGVIAVGGESQFASTIQKRAFDSEFSKINLHSLTHTKSVSTSLQNDINGVDYGKASSILFMIRRVLGNDVFLSGIREYLSKNQYSSVTETDLFENLQKAYDVARNQGQLNVTIFARSWTEQIGYPVVFVERIDERHIKLTQKLFERFSMGLPKAIANKTNMDFRWEIPIWFQDGLVKNFDVKWLRGDEPLLLESKGPFVLNLDSIGFYRIHYSEKMFKSISSNLESDPHCYSESTKLRIIEDANSFGYLKNLENYIMKEHEPIPIETYLKAQKDEDGLRFFANHTVVKGDWDFVVKNYLKEENVEEVKSELLVICEKCRNNDEICGEKAKFYWKILEKQCKTGQMLSTCLKIPPPIRKFVFCRSKLDDLSGEVQEKLAKWNSMEKNWNMAQDLGFGFYCENGWNRFVESDIGAKIDALNW</sequence>
<proteinExistence type="inferred from homology"/>
<feature type="region of interest" description="Disordered" evidence="8">
    <location>
        <begin position="36"/>
        <end position="72"/>
    </location>
</feature>
<comment type="caution">
    <text evidence="12">The sequence shown here is derived from an EMBL/GenBank/DDBJ whole genome shotgun (WGS) entry which is preliminary data.</text>
</comment>
<keyword evidence="3" id="KW-0645">Protease</keyword>
<organism evidence="12 13">
    <name type="scientific">Caenorhabditis angaria</name>
    <dbReference type="NCBI Taxonomy" id="860376"/>
    <lineage>
        <taxon>Eukaryota</taxon>
        <taxon>Metazoa</taxon>
        <taxon>Ecdysozoa</taxon>
        <taxon>Nematoda</taxon>
        <taxon>Chromadorea</taxon>
        <taxon>Rhabditida</taxon>
        <taxon>Rhabditina</taxon>
        <taxon>Rhabditomorpha</taxon>
        <taxon>Rhabditoidea</taxon>
        <taxon>Rhabditidae</taxon>
        <taxon>Peloderinae</taxon>
        <taxon>Caenorhabditis</taxon>
    </lineage>
</organism>
<keyword evidence="13" id="KW-1185">Reference proteome</keyword>
<evidence type="ECO:0008006" key="14">
    <source>
        <dbReference type="Google" id="ProtNLM"/>
    </source>
</evidence>
<dbReference type="GO" id="GO:0070006">
    <property type="term" value="F:metalloaminopeptidase activity"/>
    <property type="evidence" value="ECO:0007669"/>
    <property type="project" value="TreeGrafter"/>
</dbReference>
<dbReference type="InterPro" id="IPR042097">
    <property type="entry name" value="Aminopeptidase_N-like_N_sf"/>
</dbReference>
<feature type="compositionally biased region" description="Basic residues" evidence="8">
    <location>
        <begin position="50"/>
        <end position="63"/>
    </location>
</feature>
<dbReference type="InterPro" id="IPR027268">
    <property type="entry name" value="Peptidase_M4/M1_CTD_sf"/>
</dbReference>
<dbReference type="InterPro" id="IPR001930">
    <property type="entry name" value="Peptidase_M1"/>
</dbReference>
<dbReference type="AlphaFoldDB" id="A0A9P1IUR6"/>
<dbReference type="GO" id="GO:0043171">
    <property type="term" value="P:peptide catabolic process"/>
    <property type="evidence" value="ECO:0007669"/>
    <property type="project" value="TreeGrafter"/>
</dbReference>
<feature type="domain" description="Peptidase M1 membrane alanine aminopeptidase" evidence="10">
    <location>
        <begin position="355"/>
        <end position="565"/>
    </location>
</feature>
<dbReference type="InterPro" id="IPR045357">
    <property type="entry name" value="Aminopeptidase_N-like_N"/>
</dbReference>
<keyword evidence="7" id="KW-0482">Metalloprotease</keyword>
<dbReference type="GO" id="GO:0016020">
    <property type="term" value="C:membrane"/>
    <property type="evidence" value="ECO:0007669"/>
    <property type="project" value="TreeGrafter"/>
</dbReference>
<dbReference type="GO" id="GO:0005737">
    <property type="term" value="C:cytoplasm"/>
    <property type="evidence" value="ECO:0007669"/>
    <property type="project" value="TreeGrafter"/>
</dbReference>
<dbReference type="InterPro" id="IPR050344">
    <property type="entry name" value="Peptidase_M1_aminopeptidases"/>
</dbReference>
<dbReference type="Gene3D" id="2.60.40.1910">
    <property type="match status" value="1"/>
</dbReference>
<dbReference type="SUPFAM" id="SSF55486">
    <property type="entry name" value="Metalloproteases ('zincins'), catalytic domain"/>
    <property type="match status" value="1"/>
</dbReference>
<dbReference type="OrthoDB" id="10031169at2759"/>
<evidence type="ECO:0000259" key="10">
    <source>
        <dbReference type="Pfam" id="PF01433"/>
    </source>
</evidence>
<evidence type="ECO:0000259" key="11">
    <source>
        <dbReference type="Pfam" id="PF17900"/>
    </source>
</evidence>
<dbReference type="Gene3D" id="2.60.40.1730">
    <property type="entry name" value="tricorn interacting facor f3 domain"/>
    <property type="match status" value="1"/>
</dbReference>
<evidence type="ECO:0000256" key="3">
    <source>
        <dbReference type="ARBA" id="ARBA00022670"/>
    </source>
</evidence>
<keyword evidence="6" id="KW-0862">Zinc</keyword>
<reference evidence="12" key="1">
    <citation type="submission" date="2022-11" db="EMBL/GenBank/DDBJ databases">
        <authorList>
            <person name="Kikuchi T."/>
        </authorList>
    </citation>
    <scope>NUCLEOTIDE SEQUENCE</scope>
    <source>
        <strain evidence="12">PS1010</strain>
    </source>
</reference>
<keyword evidence="4" id="KW-0479">Metal-binding</keyword>
<evidence type="ECO:0000256" key="6">
    <source>
        <dbReference type="ARBA" id="ARBA00022833"/>
    </source>
</evidence>
<dbReference type="PANTHER" id="PTHR11533">
    <property type="entry name" value="PROTEASE M1 ZINC METALLOPROTEASE"/>
    <property type="match status" value="1"/>
</dbReference>
<feature type="domain" description="Aminopeptidase N-like N-terminal" evidence="11">
    <location>
        <begin position="127"/>
        <end position="314"/>
    </location>
</feature>
<dbReference type="GO" id="GO:0005615">
    <property type="term" value="C:extracellular space"/>
    <property type="evidence" value="ECO:0007669"/>
    <property type="project" value="TreeGrafter"/>
</dbReference>
<gene>
    <name evidence="12" type="ORF">CAMP_LOCUS13199</name>
</gene>
<keyword evidence="5" id="KW-0378">Hydrolase</keyword>
<evidence type="ECO:0000256" key="7">
    <source>
        <dbReference type="ARBA" id="ARBA00023049"/>
    </source>
</evidence>
<protein>
    <recommendedName>
        <fullName evidence="14">Aminopeptidase</fullName>
    </recommendedName>
</protein>
<evidence type="ECO:0000256" key="9">
    <source>
        <dbReference type="SAM" id="Phobius"/>
    </source>
</evidence>
<dbReference type="SUPFAM" id="SSF63737">
    <property type="entry name" value="Leukotriene A4 hydrolase N-terminal domain"/>
    <property type="match status" value="1"/>
</dbReference>
<dbReference type="PANTHER" id="PTHR11533:SF299">
    <property type="entry name" value="AMINOPEPTIDASE"/>
    <property type="match status" value="1"/>
</dbReference>
<dbReference type="GO" id="GO:0008270">
    <property type="term" value="F:zinc ion binding"/>
    <property type="evidence" value="ECO:0007669"/>
    <property type="project" value="InterPro"/>
</dbReference>
<dbReference type="InterPro" id="IPR014782">
    <property type="entry name" value="Peptidase_M1_dom"/>
</dbReference>
<accession>A0A9P1IUR6</accession>
<keyword evidence="9" id="KW-0472">Membrane</keyword>
<evidence type="ECO:0000256" key="2">
    <source>
        <dbReference type="ARBA" id="ARBA00010136"/>
    </source>
</evidence>
<dbReference type="Pfam" id="PF17900">
    <property type="entry name" value="Peptidase_M1_N"/>
    <property type="match status" value="1"/>
</dbReference>
<evidence type="ECO:0000313" key="13">
    <source>
        <dbReference type="Proteomes" id="UP001152747"/>
    </source>
</evidence>
<evidence type="ECO:0000256" key="8">
    <source>
        <dbReference type="SAM" id="MobiDB-lite"/>
    </source>
</evidence>
<dbReference type="GO" id="GO:0042277">
    <property type="term" value="F:peptide binding"/>
    <property type="evidence" value="ECO:0007669"/>
    <property type="project" value="TreeGrafter"/>
</dbReference>
<name>A0A9P1IUR6_9PELO</name>
<comment type="similarity">
    <text evidence="2">Belongs to the peptidase M1 family.</text>
</comment>
<evidence type="ECO:0000256" key="5">
    <source>
        <dbReference type="ARBA" id="ARBA00022801"/>
    </source>
</evidence>
<comment type="cofactor">
    <cofactor evidence="1">
        <name>Zn(2+)</name>
        <dbReference type="ChEBI" id="CHEBI:29105"/>
    </cofactor>
</comment>
<dbReference type="Proteomes" id="UP001152747">
    <property type="component" value="Unassembled WGS sequence"/>
</dbReference>
<keyword evidence="9" id="KW-0812">Transmembrane</keyword>